<feature type="transmembrane region" description="Helical" evidence="8">
    <location>
        <begin position="244"/>
        <end position="271"/>
    </location>
</feature>
<protein>
    <recommendedName>
        <fullName evidence="13">ABC transporter permease</fullName>
    </recommendedName>
</protein>
<feature type="transmembrane region" description="Helical" evidence="8">
    <location>
        <begin position="330"/>
        <end position="356"/>
    </location>
</feature>
<dbReference type="Proteomes" id="UP000051131">
    <property type="component" value="Unassembled WGS sequence"/>
</dbReference>
<dbReference type="Pfam" id="PF02687">
    <property type="entry name" value="FtsX"/>
    <property type="match status" value="1"/>
</dbReference>
<name>A0A0R2CR13_9LACO</name>
<accession>A0A0R2CR13</accession>
<sequence length="371" mass="40070">MIGIIIGIASVITIIALGNGVKQKMISEFQTSNSGEQTTEISYDGEESASSGFTTSDVSQVKQQFGRELSHVEFKKDTNNISINSATVGNSNVGTSLSLLKSPMSSSRLIYGRNLSKADLALDQHLILLSSKLAKKVYGNAKNALGTAIMINGISYRVKGIFKPSGYDKYSVNFLLSQKTYYSGTTINRANTLKLTVKKGYGASKVTNEVVSYLKKHGQNRRAGNYSYFDEGALLKSISTVMDVLTYFISAIAGISLFIAGIGVMNMMYISVSERTQEIGIRLAVGATQKNILWQFLMESIMLTVGGGLVGFLIGWGFSSMISLLIPYHIHAIVTLGNFLLAFGVSSAVGIIFGLLPATQASKRNLIDILR</sequence>
<keyword evidence="12" id="KW-1185">Reference proteome</keyword>
<evidence type="ECO:0000259" key="9">
    <source>
        <dbReference type="Pfam" id="PF02687"/>
    </source>
</evidence>
<dbReference type="EMBL" id="AYZE01000016">
    <property type="protein sequence ID" value="KRM90163.1"/>
    <property type="molecule type" value="Genomic_DNA"/>
</dbReference>
<organism evidence="11 12">
    <name type="scientific">Liquorilactobacillus cacaonum DSM 21116</name>
    <dbReference type="NCBI Taxonomy" id="1423729"/>
    <lineage>
        <taxon>Bacteria</taxon>
        <taxon>Bacillati</taxon>
        <taxon>Bacillota</taxon>
        <taxon>Bacilli</taxon>
        <taxon>Lactobacillales</taxon>
        <taxon>Lactobacillaceae</taxon>
        <taxon>Liquorilactobacillus</taxon>
    </lineage>
</organism>
<gene>
    <name evidence="11" type="ORF">FC80_GL001500</name>
</gene>
<dbReference type="PANTHER" id="PTHR30572">
    <property type="entry name" value="MEMBRANE COMPONENT OF TRANSPORTER-RELATED"/>
    <property type="match status" value="1"/>
</dbReference>
<evidence type="ECO:0000313" key="11">
    <source>
        <dbReference type="EMBL" id="KRM90163.1"/>
    </source>
</evidence>
<proteinExistence type="inferred from homology"/>
<feature type="domain" description="ABC3 transporter permease C-terminal" evidence="9">
    <location>
        <begin position="251"/>
        <end position="365"/>
    </location>
</feature>
<feature type="region of interest" description="Disordered" evidence="7">
    <location>
        <begin position="35"/>
        <end position="56"/>
    </location>
</feature>
<dbReference type="InterPro" id="IPR025857">
    <property type="entry name" value="MacB_PCD"/>
</dbReference>
<comment type="similarity">
    <text evidence="6">Belongs to the ABC-4 integral membrane protein family.</text>
</comment>
<evidence type="ECO:0000259" key="10">
    <source>
        <dbReference type="Pfam" id="PF12704"/>
    </source>
</evidence>
<dbReference type="InterPro" id="IPR003838">
    <property type="entry name" value="ABC3_permease_C"/>
</dbReference>
<dbReference type="GO" id="GO:0005886">
    <property type="term" value="C:plasma membrane"/>
    <property type="evidence" value="ECO:0007669"/>
    <property type="project" value="UniProtKB-SubCell"/>
</dbReference>
<keyword evidence="3 8" id="KW-0812">Transmembrane</keyword>
<evidence type="ECO:0000256" key="4">
    <source>
        <dbReference type="ARBA" id="ARBA00022989"/>
    </source>
</evidence>
<evidence type="ECO:0000256" key="2">
    <source>
        <dbReference type="ARBA" id="ARBA00022475"/>
    </source>
</evidence>
<dbReference type="InterPro" id="IPR050250">
    <property type="entry name" value="Macrolide_Exporter_MacB"/>
</dbReference>
<evidence type="ECO:0000256" key="8">
    <source>
        <dbReference type="SAM" id="Phobius"/>
    </source>
</evidence>
<dbReference type="GO" id="GO:0022857">
    <property type="term" value="F:transmembrane transporter activity"/>
    <property type="evidence" value="ECO:0007669"/>
    <property type="project" value="TreeGrafter"/>
</dbReference>
<keyword evidence="5 8" id="KW-0472">Membrane</keyword>
<evidence type="ECO:0000313" key="12">
    <source>
        <dbReference type="Proteomes" id="UP000051131"/>
    </source>
</evidence>
<evidence type="ECO:0000256" key="7">
    <source>
        <dbReference type="SAM" id="MobiDB-lite"/>
    </source>
</evidence>
<evidence type="ECO:0000256" key="5">
    <source>
        <dbReference type="ARBA" id="ARBA00023136"/>
    </source>
</evidence>
<evidence type="ECO:0000256" key="6">
    <source>
        <dbReference type="ARBA" id="ARBA00038076"/>
    </source>
</evidence>
<keyword evidence="4 8" id="KW-1133">Transmembrane helix</keyword>
<comment type="subcellular location">
    <subcellularLocation>
        <location evidence="1">Cell membrane</location>
        <topology evidence="1">Multi-pass membrane protein</topology>
    </subcellularLocation>
</comment>
<evidence type="ECO:0000256" key="3">
    <source>
        <dbReference type="ARBA" id="ARBA00022692"/>
    </source>
</evidence>
<dbReference type="AlphaFoldDB" id="A0A0R2CR13"/>
<reference evidence="11 12" key="1">
    <citation type="journal article" date="2015" name="Genome Announc.">
        <title>Expanding the biotechnology potential of lactobacilli through comparative genomics of 213 strains and associated genera.</title>
        <authorList>
            <person name="Sun Z."/>
            <person name="Harris H.M."/>
            <person name="McCann A."/>
            <person name="Guo C."/>
            <person name="Argimon S."/>
            <person name="Zhang W."/>
            <person name="Yang X."/>
            <person name="Jeffery I.B."/>
            <person name="Cooney J.C."/>
            <person name="Kagawa T.F."/>
            <person name="Liu W."/>
            <person name="Song Y."/>
            <person name="Salvetti E."/>
            <person name="Wrobel A."/>
            <person name="Rasinkangas P."/>
            <person name="Parkhill J."/>
            <person name="Rea M.C."/>
            <person name="O'Sullivan O."/>
            <person name="Ritari J."/>
            <person name="Douillard F.P."/>
            <person name="Paul Ross R."/>
            <person name="Yang R."/>
            <person name="Briner A.E."/>
            <person name="Felis G.E."/>
            <person name="de Vos W.M."/>
            <person name="Barrangou R."/>
            <person name="Klaenhammer T.R."/>
            <person name="Caufield P.W."/>
            <person name="Cui Y."/>
            <person name="Zhang H."/>
            <person name="O'Toole P.W."/>
        </authorList>
    </citation>
    <scope>NUCLEOTIDE SEQUENCE [LARGE SCALE GENOMIC DNA]</scope>
    <source>
        <strain evidence="11 12">DSM 21116</strain>
    </source>
</reference>
<dbReference type="Pfam" id="PF12704">
    <property type="entry name" value="MacB_PCD"/>
    <property type="match status" value="1"/>
</dbReference>
<feature type="transmembrane region" description="Helical" evidence="8">
    <location>
        <begin position="292"/>
        <end position="318"/>
    </location>
</feature>
<evidence type="ECO:0000256" key="1">
    <source>
        <dbReference type="ARBA" id="ARBA00004651"/>
    </source>
</evidence>
<dbReference type="PATRIC" id="fig|1423729.3.peg.1522"/>
<dbReference type="PANTHER" id="PTHR30572:SF4">
    <property type="entry name" value="ABC TRANSPORTER PERMEASE YTRF"/>
    <property type="match status" value="1"/>
</dbReference>
<evidence type="ECO:0008006" key="13">
    <source>
        <dbReference type="Google" id="ProtNLM"/>
    </source>
</evidence>
<keyword evidence="2" id="KW-1003">Cell membrane</keyword>
<dbReference type="STRING" id="1423729.FC80_GL001500"/>
<feature type="domain" description="MacB-like periplasmic core" evidence="10">
    <location>
        <begin position="1"/>
        <end position="209"/>
    </location>
</feature>
<comment type="caution">
    <text evidence="11">The sequence shown here is derived from an EMBL/GenBank/DDBJ whole genome shotgun (WGS) entry which is preliminary data.</text>
</comment>